<dbReference type="PANTHER" id="PTHR11361:SF148">
    <property type="entry name" value="DNA MISMATCH REPAIR PROTEIN MSH6"/>
    <property type="match status" value="1"/>
</dbReference>
<dbReference type="GO" id="GO:0030983">
    <property type="term" value="F:mismatched DNA binding"/>
    <property type="evidence" value="ECO:0007669"/>
    <property type="project" value="UniProtKB-UniRule"/>
</dbReference>
<dbReference type="SUPFAM" id="SSF52540">
    <property type="entry name" value="P-loop containing nucleoside triphosphate hydrolases"/>
    <property type="match status" value="1"/>
</dbReference>
<feature type="compositionally biased region" description="Polar residues" evidence="9">
    <location>
        <begin position="59"/>
        <end position="69"/>
    </location>
</feature>
<dbReference type="Pfam" id="PF00488">
    <property type="entry name" value="MutS_V"/>
    <property type="match status" value="1"/>
</dbReference>
<evidence type="ECO:0000313" key="12">
    <source>
        <dbReference type="Proteomes" id="UP001152747"/>
    </source>
</evidence>
<feature type="compositionally biased region" description="Basic residues" evidence="9">
    <location>
        <begin position="112"/>
        <end position="121"/>
    </location>
</feature>
<dbReference type="SMART" id="SM00534">
    <property type="entry name" value="MUTSac"/>
    <property type="match status" value="1"/>
</dbReference>
<dbReference type="SUPFAM" id="SSF48334">
    <property type="entry name" value="DNA repair protein MutS, domain III"/>
    <property type="match status" value="1"/>
</dbReference>
<reference evidence="11" key="1">
    <citation type="submission" date="2022-11" db="EMBL/GenBank/DDBJ databases">
        <authorList>
            <person name="Kikuchi T."/>
        </authorList>
    </citation>
    <scope>NUCLEOTIDE SEQUENCE</scope>
    <source>
        <strain evidence="11">PS1010</strain>
    </source>
</reference>
<comment type="similarity">
    <text evidence="1 6 7">Belongs to the DNA mismatch repair MutS family.</text>
</comment>
<dbReference type="CDD" id="cd03286">
    <property type="entry name" value="ABC_MSH6_euk"/>
    <property type="match status" value="1"/>
</dbReference>
<keyword evidence="5 6" id="KW-0238">DNA-binding</keyword>
<proteinExistence type="inferred from homology"/>
<dbReference type="InterPro" id="IPR007696">
    <property type="entry name" value="DNA_mismatch_repair_MutS_core"/>
</dbReference>
<gene>
    <name evidence="11" type="ORF">CAMP_LOCUS1956</name>
</gene>
<keyword evidence="3 6" id="KW-0227">DNA damage</keyword>
<dbReference type="GO" id="GO:0032301">
    <property type="term" value="C:MutSalpha complex"/>
    <property type="evidence" value="ECO:0007669"/>
    <property type="project" value="TreeGrafter"/>
</dbReference>
<dbReference type="Pfam" id="PF05188">
    <property type="entry name" value="MutS_II"/>
    <property type="match status" value="1"/>
</dbReference>
<evidence type="ECO:0000256" key="5">
    <source>
        <dbReference type="ARBA" id="ARBA00023125"/>
    </source>
</evidence>
<evidence type="ECO:0000259" key="10">
    <source>
        <dbReference type="PROSITE" id="PS00486"/>
    </source>
</evidence>
<dbReference type="Gene3D" id="3.40.1170.10">
    <property type="entry name" value="DNA repair protein MutS, domain I"/>
    <property type="match status" value="1"/>
</dbReference>
<dbReference type="Gene3D" id="1.10.1420.10">
    <property type="match status" value="2"/>
</dbReference>
<accession>A0A9P1I6Q8</accession>
<dbReference type="PIRSF" id="PIRSF037677">
    <property type="entry name" value="DNA_mis_repair_Msh6"/>
    <property type="match status" value="1"/>
</dbReference>
<feature type="compositionally biased region" description="Acidic residues" evidence="9">
    <location>
        <begin position="129"/>
        <end position="142"/>
    </location>
</feature>
<keyword evidence="8" id="KW-0175">Coiled coil</keyword>
<feature type="region of interest" description="Disordered" evidence="9">
    <location>
        <begin position="1"/>
        <end position="203"/>
    </location>
</feature>
<evidence type="ECO:0000256" key="8">
    <source>
        <dbReference type="SAM" id="Coils"/>
    </source>
</evidence>
<feature type="compositionally biased region" description="Basic and acidic residues" evidence="9">
    <location>
        <begin position="17"/>
        <end position="31"/>
    </location>
</feature>
<dbReference type="OrthoDB" id="10252754at2759"/>
<dbReference type="GO" id="GO:0005524">
    <property type="term" value="F:ATP binding"/>
    <property type="evidence" value="ECO:0007669"/>
    <property type="project" value="UniProtKB-UniRule"/>
</dbReference>
<dbReference type="InterPro" id="IPR027417">
    <property type="entry name" value="P-loop_NTPase"/>
</dbReference>
<dbReference type="GO" id="GO:0140664">
    <property type="term" value="F:ATP-dependent DNA damage sensor activity"/>
    <property type="evidence" value="ECO:0007669"/>
    <property type="project" value="InterPro"/>
</dbReference>
<keyword evidence="6 7" id="KW-0234">DNA repair</keyword>
<dbReference type="InterPro" id="IPR016151">
    <property type="entry name" value="DNA_mismatch_repair_MutS_N"/>
</dbReference>
<evidence type="ECO:0000256" key="1">
    <source>
        <dbReference type="ARBA" id="ARBA00006271"/>
    </source>
</evidence>
<dbReference type="InterPro" id="IPR007695">
    <property type="entry name" value="DNA_mismatch_repair_MutS-lik_N"/>
</dbReference>
<dbReference type="InterPro" id="IPR017261">
    <property type="entry name" value="DNA_mismatch_repair_MutS/MSH"/>
</dbReference>
<dbReference type="InterPro" id="IPR036678">
    <property type="entry name" value="MutS_con_dom_sf"/>
</dbReference>
<sequence length="1256" mass="141786">MSAKKQSAITSFFTRTPKAENLEKNETENPKKPASNTPLKKRVVENVKEKKNDSKQILKRSNSQTIQSESDPDVEEKSSSPIQKPVQKTPKRSKVQSESEPDEKSPSPIKKSNQRTPKRQKVVLSSSSSDDDSESDDEDFELDEKHQKGGKGGEDESFDESSTDTGDDSEDDSDVEMGSEEEEGSGSEEESDISEVSPVNTPVFKRKRAAAIAALPNRPKPTLDSLPQIEMGSVSQKMDEILSSKKRADSSAKKMDEKQSKHGQDDEEEEIERFDHESFEFIKPEKIKDAEKRGINDPDYDPKTLWVPPGFLEKQTPGHRQWWLIKSQHFDTIILFKVGKFYETYHMDAVEVVRTLNIAFMRGSYAHAGFPEHAASKFADQLMSHGYKVARVEQTETPQQLEERNSGLVGAKKDKVVKREVCRVTCNATRTYGILDGVDLGSSTEALDPTAKYLLAIKEVQNPESGKSMYGVCLIDTTTALIKIGQFEDDDYRSNLRTLLANLVIVQVLVEKNAISTSTKSILTGILCAVPIEYLLTKKQFLGAEDLVKIISGEDYYGSETATWPEVLQSMLDSTSVLPKPSSKFASVFSAFGAIFWYLRDSFIDVDMLSMRNFEKYEVFCGENQKELQKPEEFTWKDKHLILDGTAVENLNIVPNLRDSQQSSLFYVINKCSTNFGRRLLRNWLLLPICDPKKLRERQEAVRFLCQPEATNFVATAGSVLKKIPDLERLMQKIHTIGLKYRAEKHPDSRAVFFDTLKTNQRKIQELLATIDGFKMCNRLRKEYSNIQQEGEGCEFLDDLLGNEKDMKEVDENIEYFEKMFDRSKATETGKIVPNKGCDDEYENAVKNVQEAEAEIEEYRRTVERKFSCKIKYVSSGKLKYLLEMPENIKVPSSYELKTRRKGFIRYLNSDLEGFVENLDEAQKLRAKLADDATRRVFEQFGGKNEIWAKTLESVAKFDVLVGLALFSKSSPFIMCMPEFDFEPETKPFLIVEKGVHPCMALQARNEVTGTTSFIANSTTMGDSEAAVMLLTGPNMGGKSTLMRQTAVLCVLAHIGSMVPASSMRLTPIDRIFTRIGANDRIMCGESTFFIELKETDVMLKNATKKSLLLVDELGRGTSTFDGTAIASAVLETISDDLGCRTFFSTHYHSICNRFLTHPNVRLAHMKCVVDEENEEDPTMENVTFLYELDSGICPKSYGFYAAKLAGINVEVVRNAYEESNKFVSKNPSFKIQKLIDSAKNEQITVNELRQLVEAL</sequence>
<evidence type="ECO:0000256" key="6">
    <source>
        <dbReference type="PIRNR" id="PIRNR037677"/>
    </source>
</evidence>
<dbReference type="InterPro" id="IPR007861">
    <property type="entry name" value="DNA_mismatch_repair_MutS_clamp"/>
</dbReference>
<feature type="region of interest" description="Disordered" evidence="9">
    <location>
        <begin position="212"/>
        <end position="231"/>
    </location>
</feature>
<dbReference type="InterPro" id="IPR007860">
    <property type="entry name" value="DNA_mmatch_repair_MutS_con_dom"/>
</dbReference>
<dbReference type="PROSITE" id="PS00486">
    <property type="entry name" value="DNA_MISMATCH_REPAIR_2"/>
    <property type="match status" value="1"/>
</dbReference>
<dbReference type="FunFam" id="1.10.1420.10:FF:000005">
    <property type="entry name" value="DNA mismatch repair protein"/>
    <property type="match status" value="1"/>
</dbReference>
<dbReference type="PANTHER" id="PTHR11361">
    <property type="entry name" value="DNA MISMATCH REPAIR PROTEIN MUTS FAMILY MEMBER"/>
    <property type="match status" value="1"/>
</dbReference>
<dbReference type="Pfam" id="PF05192">
    <property type="entry name" value="MutS_III"/>
    <property type="match status" value="1"/>
</dbReference>
<feature type="compositionally biased region" description="Basic and acidic residues" evidence="9">
    <location>
        <begin position="238"/>
        <end position="264"/>
    </location>
</feature>
<evidence type="ECO:0000256" key="9">
    <source>
        <dbReference type="SAM" id="MobiDB-lite"/>
    </source>
</evidence>
<dbReference type="AlphaFoldDB" id="A0A9P1I6Q8"/>
<evidence type="ECO:0000256" key="2">
    <source>
        <dbReference type="ARBA" id="ARBA00022741"/>
    </source>
</evidence>
<comment type="function">
    <text evidence="6 7">Component of the post-replicative DNA mismatch repair system (MMR).</text>
</comment>
<keyword evidence="4 6" id="KW-0067">ATP-binding</keyword>
<feature type="compositionally biased region" description="Basic and acidic residues" evidence="9">
    <location>
        <begin position="143"/>
        <end position="154"/>
    </location>
</feature>
<name>A0A9P1I6Q8_9PELO</name>
<dbReference type="Pfam" id="PF05190">
    <property type="entry name" value="MutS_IV"/>
    <property type="match status" value="1"/>
</dbReference>
<protein>
    <recommendedName>
        <fullName evidence="6">DNA mismatch repair protein</fullName>
    </recommendedName>
</protein>
<feature type="domain" description="DNA mismatch repair proteins mutS family" evidence="10">
    <location>
        <begin position="1107"/>
        <end position="1123"/>
    </location>
</feature>
<keyword evidence="12" id="KW-1185">Reference proteome</keyword>
<dbReference type="Gene3D" id="3.40.50.300">
    <property type="entry name" value="P-loop containing nucleotide triphosphate hydrolases"/>
    <property type="match status" value="1"/>
</dbReference>
<dbReference type="InterPro" id="IPR045076">
    <property type="entry name" value="MutS"/>
</dbReference>
<evidence type="ECO:0000256" key="3">
    <source>
        <dbReference type="ARBA" id="ARBA00022763"/>
    </source>
</evidence>
<evidence type="ECO:0000313" key="11">
    <source>
        <dbReference type="EMBL" id="CAI5439319.1"/>
    </source>
</evidence>
<comment type="caution">
    <text evidence="11">The sequence shown here is derived from an EMBL/GenBank/DDBJ whole genome shotgun (WGS) entry which is preliminary data.</text>
</comment>
<dbReference type="Proteomes" id="UP001152747">
    <property type="component" value="Unassembled WGS sequence"/>
</dbReference>
<dbReference type="Pfam" id="PF01624">
    <property type="entry name" value="MutS_I"/>
    <property type="match status" value="1"/>
</dbReference>
<evidence type="ECO:0000256" key="4">
    <source>
        <dbReference type="ARBA" id="ARBA00022840"/>
    </source>
</evidence>
<feature type="coiled-coil region" evidence="8">
    <location>
        <begin position="835"/>
        <end position="862"/>
    </location>
</feature>
<organism evidence="11 12">
    <name type="scientific">Caenorhabditis angaria</name>
    <dbReference type="NCBI Taxonomy" id="860376"/>
    <lineage>
        <taxon>Eukaryota</taxon>
        <taxon>Metazoa</taxon>
        <taxon>Ecdysozoa</taxon>
        <taxon>Nematoda</taxon>
        <taxon>Chromadorea</taxon>
        <taxon>Rhabditida</taxon>
        <taxon>Rhabditina</taxon>
        <taxon>Rhabditomorpha</taxon>
        <taxon>Rhabditoidea</taxon>
        <taxon>Rhabditidae</taxon>
        <taxon>Peloderinae</taxon>
        <taxon>Caenorhabditis</taxon>
    </lineage>
</organism>
<feature type="compositionally biased region" description="Polar residues" evidence="9">
    <location>
        <begin position="1"/>
        <end position="14"/>
    </location>
</feature>
<dbReference type="Gene3D" id="3.30.420.110">
    <property type="entry name" value="MutS, connector domain"/>
    <property type="match status" value="1"/>
</dbReference>
<dbReference type="FunFam" id="3.40.1170.10:FF:000002">
    <property type="entry name" value="DNA mismatch repair protein"/>
    <property type="match status" value="1"/>
</dbReference>
<evidence type="ECO:0000256" key="7">
    <source>
        <dbReference type="RuleBase" id="RU003756"/>
    </source>
</evidence>
<keyword evidence="2 6" id="KW-0547">Nucleotide-binding</keyword>
<dbReference type="GO" id="GO:0006298">
    <property type="term" value="P:mismatch repair"/>
    <property type="evidence" value="ECO:0007669"/>
    <property type="project" value="InterPro"/>
</dbReference>
<dbReference type="EMBL" id="CANHGI010000001">
    <property type="protein sequence ID" value="CAI5439319.1"/>
    <property type="molecule type" value="Genomic_DNA"/>
</dbReference>
<dbReference type="SMART" id="SM00533">
    <property type="entry name" value="MUTSd"/>
    <property type="match status" value="1"/>
</dbReference>
<dbReference type="SUPFAM" id="SSF55271">
    <property type="entry name" value="DNA repair protein MutS, domain I"/>
    <property type="match status" value="1"/>
</dbReference>
<feature type="compositionally biased region" description="Acidic residues" evidence="9">
    <location>
        <begin position="155"/>
        <end position="193"/>
    </location>
</feature>
<feature type="compositionally biased region" description="Basic and acidic residues" evidence="9">
    <location>
        <begin position="42"/>
        <end position="56"/>
    </location>
</feature>
<dbReference type="InterPro" id="IPR000432">
    <property type="entry name" value="DNA_mismatch_repair_MutS_C"/>
</dbReference>
<dbReference type="InterPro" id="IPR036187">
    <property type="entry name" value="DNA_mismatch_repair_MutS_sf"/>
</dbReference>
<feature type="region of interest" description="Disordered" evidence="9">
    <location>
        <begin position="238"/>
        <end position="272"/>
    </location>
</feature>